<name>A0A098E6Y9_9ZZZZ</name>
<reference evidence="5" key="1">
    <citation type="submission" date="2014-09" db="EMBL/GenBank/DDBJ databases">
        <authorList>
            <person name="Probst J Alexander"/>
        </authorList>
    </citation>
    <scope>NUCLEOTIDE SEQUENCE</scope>
</reference>
<evidence type="ECO:0000256" key="4">
    <source>
        <dbReference type="ARBA" id="ARBA00023172"/>
    </source>
</evidence>
<dbReference type="InterPro" id="IPR005063">
    <property type="entry name" value="Transposase_27"/>
</dbReference>
<dbReference type="PANTHER" id="PTHR33293">
    <property type="entry name" value="INSERTION ELEMENT IS1 1 PROTEIN INSB-RELATED"/>
    <property type="match status" value="1"/>
</dbReference>
<evidence type="ECO:0000313" key="5">
    <source>
        <dbReference type="EMBL" id="CEG11743.1"/>
    </source>
</evidence>
<dbReference type="InterPro" id="IPR051354">
    <property type="entry name" value="Transposase_27_IS1"/>
</dbReference>
<protein>
    <recommendedName>
        <fullName evidence="6">Transposase</fullName>
    </recommendedName>
</protein>
<proteinExistence type="inferred from homology"/>
<dbReference type="GO" id="GO:0003677">
    <property type="term" value="F:DNA binding"/>
    <property type="evidence" value="ECO:0007669"/>
    <property type="project" value="InterPro"/>
</dbReference>
<dbReference type="PANTHER" id="PTHR33293:SF1">
    <property type="entry name" value="INSERTION ELEMENT IS1 1 PROTEIN INSB-RELATED"/>
    <property type="match status" value="1"/>
</dbReference>
<evidence type="ECO:0000256" key="2">
    <source>
        <dbReference type="ARBA" id="ARBA00008841"/>
    </source>
</evidence>
<dbReference type="GO" id="GO:0004803">
    <property type="term" value="F:transposase activity"/>
    <property type="evidence" value="ECO:0007669"/>
    <property type="project" value="InterPro"/>
</dbReference>
<dbReference type="GO" id="GO:0006313">
    <property type="term" value="P:DNA transposition"/>
    <property type="evidence" value="ECO:0007669"/>
    <property type="project" value="InterPro"/>
</dbReference>
<gene>
    <name evidence="5" type="ORF">MSIBF_A1670003</name>
</gene>
<keyword evidence="3" id="KW-0815">Transposition</keyword>
<evidence type="ECO:0000256" key="3">
    <source>
        <dbReference type="ARBA" id="ARBA00022578"/>
    </source>
</evidence>
<evidence type="ECO:0008006" key="6">
    <source>
        <dbReference type="Google" id="ProtNLM"/>
    </source>
</evidence>
<keyword evidence="4" id="KW-0233">DNA recombination</keyword>
<dbReference type="EMBL" id="CCXY01000076">
    <property type="protein sequence ID" value="CEG11743.1"/>
    <property type="molecule type" value="Genomic_DNA"/>
</dbReference>
<organism evidence="5">
    <name type="scientific">groundwater metagenome</name>
    <dbReference type="NCBI Taxonomy" id="717931"/>
    <lineage>
        <taxon>unclassified sequences</taxon>
        <taxon>metagenomes</taxon>
        <taxon>ecological metagenomes</taxon>
    </lineage>
</organism>
<comment type="similarity">
    <text evidence="2">Belongs to the transposase 27 family.</text>
</comment>
<sequence length="117" mass="13564">MDCSTNKTIGGGIGDRSIKTAKKLYEKLKHLDAVFYVDYWDPYKQIFPKNKLVIGKKHTTLIESNNSNIQHFLARMTRRTKVVSRSVEMVDLTLRPCWNINENNMFILNNGKNIAFL</sequence>
<evidence type="ECO:0000256" key="1">
    <source>
        <dbReference type="ARBA" id="ARBA00004091"/>
    </source>
</evidence>
<dbReference type="Pfam" id="PF03400">
    <property type="entry name" value="DDE_Tnp_IS1"/>
    <property type="match status" value="1"/>
</dbReference>
<accession>A0A098E6Y9</accession>
<comment type="function">
    <text evidence="1">Absolutely required for transposition of IS1.</text>
</comment>
<dbReference type="AlphaFoldDB" id="A0A098E6Y9"/>